<proteinExistence type="predicted"/>
<comment type="caution">
    <text evidence="2">The sequence shown here is derived from an EMBL/GenBank/DDBJ whole genome shotgun (WGS) entry which is preliminary data.</text>
</comment>
<evidence type="ECO:0000256" key="1">
    <source>
        <dbReference type="SAM" id="MobiDB-lite"/>
    </source>
</evidence>
<name>A0ABX0UWB1_9HYPH</name>
<keyword evidence="3" id="KW-1185">Reference proteome</keyword>
<accession>A0ABX0UWB1</accession>
<gene>
    <name evidence="2" type="ORF">FHS82_001059</name>
</gene>
<reference evidence="2 3" key="1">
    <citation type="submission" date="2020-03" db="EMBL/GenBank/DDBJ databases">
        <title>Genomic Encyclopedia of Type Strains, Phase IV (KMG-IV): sequencing the most valuable type-strain genomes for metagenomic binning, comparative biology and taxonomic classification.</title>
        <authorList>
            <person name="Goeker M."/>
        </authorList>
    </citation>
    <scope>NUCLEOTIDE SEQUENCE [LARGE SCALE GENOMIC DNA]</scope>
    <source>
        <strain evidence="2 3">DSM 103870</strain>
    </source>
</reference>
<protein>
    <submittedName>
        <fullName evidence="2">Uncharacterized protein</fullName>
    </submittedName>
</protein>
<evidence type="ECO:0000313" key="3">
    <source>
        <dbReference type="Proteomes" id="UP001429580"/>
    </source>
</evidence>
<feature type="region of interest" description="Disordered" evidence="1">
    <location>
        <begin position="20"/>
        <end position="39"/>
    </location>
</feature>
<dbReference type="EMBL" id="JAASQI010000002">
    <property type="protein sequence ID" value="NIJ57233.1"/>
    <property type="molecule type" value="Genomic_DNA"/>
</dbReference>
<sequence>MFRARIRAMGSAYLKAVKGEPDVPESSNSARDVFRAAMR</sequence>
<organism evidence="2 3">
    <name type="scientific">Pseudochelatococcus lubricantis</name>
    <dbReference type="NCBI Taxonomy" id="1538102"/>
    <lineage>
        <taxon>Bacteria</taxon>
        <taxon>Pseudomonadati</taxon>
        <taxon>Pseudomonadota</taxon>
        <taxon>Alphaproteobacteria</taxon>
        <taxon>Hyphomicrobiales</taxon>
        <taxon>Chelatococcaceae</taxon>
        <taxon>Pseudochelatococcus</taxon>
    </lineage>
</organism>
<evidence type="ECO:0000313" key="2">
    <source>
        <dbReference type="EMBL" id="NIJ57233.1"/>
    </source>
</evidence>
<dbReference type="Proteomes" id="UP001429580">
    <property type="component" value="Unassembled WGS sequence"/>
</dbReference>